<name>E6QCT4_9ZZZZ</name>
<dbReference type="SUPFAM" id="SSF101478">
    <property type="entry name" value="ADP-ribosylglycohydrolase"/>
    <property type="match status" value="1"/>
</dbReference>
<dbReference type="EMBL" id="CABP01000092">
    <property type="protein sequence ID" value="CBI05010.1"/>
    <property type="molecule type" value="Genomic_DNA"/>
</dbReference>
<organism evidence="2">
    <name type="scientific">mine drainage metagenome</name>
    <dbReference type="NCBI Taxonomy" id="410659"/>
    <lineage>
        <taxon>unclassified sequences</taxon>
        <taxon>metagenomes</taxon>
        <taxon>ecological metagenomes</taxon>
    </lineage>
</organism>
<evidence type="ECO:0000256" key="1">
    <source>
        <dbReference type="SAM" id="MobiDB-lite"/>
    </source>
</evidence>
<gene>
    <name evidence="2" type="ORF">CARN5_1511</name>
</gene>
<protein>
    <recommendedName>
        <fullName evidence="3">ADP-ribosylglycohydrolase</fullName>
    </recommendedName>
</protein>
<proteinExistence type="predicted"/>
<evidence type="ECO:0008006" key="3">
    <source>
        <dbReference type="Google" id="ProtNLM"/>
    </source>
</evidence>
<feature type="region of interest" description="Disordered" evidence="1">
    <location>
        <begin position="54"/>
        <end position="108"/>
    </location>
</feature>
<reference evidence="2" key="1">
    <citation type="submission" date="2009-10" db="EMBL/GenBank/DDBJ databases">
        <title>Diversity of trophic interactions inside an arsenic-rich microbial ecosystem.</title>
        <authorList>
            <person name="Bertin P.N."/>
            <person name="Heinrich-Salmeron A."/>
            <person name="Pelletier E."/>
            <person name="Goulhen-Chollet F."/>
            <person name="Arsene-Ploetze F."/>
            <person name="Gallien S."/>
            <person name="Calteau A."/>
            <person name="Vallenet D."/>
            <person name="Casiot C."/>
            <person name="Chane-Woon-Ming B."/>
            <person name="Giloteaux L."/>
            <person name="Barakat M."/>
            <person name="Bonnefoy V."/>
            <person name="Bruneel O."/>
            <person name="Chandler M."/>
            <person name="Cleiss J."/>
            <person name="Duran R."/>
            <person name="Elbaz-Poulichet F."/>
            <person name="Fonknechten N."/>
            <person name="Lauga B."/>
            <person name="Mornico D."/>
            <person name="Ortet P."/>
            <person name="Schaeffer C."/>
            <person name="Siguier P."/>
            <person name="Alexander Thil Smith A."/>
            <person name="Van Dorsselaer A."/>
            <person name="Weissenbach J."/>
            <person name="Medigue C."/>
            <person name="Le Paslier D."/>
        </authorList>
    </citation>
    <scope>NUCLEOTIDE SEQUENCE</scope>
</reference>
<comment type="caution">
    <text evidence="2">The sequence shown here is derived from an EMBL/GenBank/DDBJ whole genome shotgun (WGS) entry which is preliminary data.</text>
</comment>
<evidence type="ECO:0000313" key="2">
    <source>
        <dbReference type="EMBL" id="CBI05010.1"/>
    </source>
</evidence>
<dbReference type="Gene3D" id="1.10.4080.10">
    <property type="entry name" value="ADP-ribosylation/Crystallin J1"/>
    <property type="match status" value="1"/>
</dbReference>
<dbReference type="AlphaFoldDB" id="E6QCT4"/>
<sequence>MSRAMLTGALVGAQVGLEGIPRRFITGLRDAQCYLALAAELEQWAIRQENALTQDGGRGMAGPSENQSLATEKARKRASVASPGDNDRVHTIGATLSRKPPDPVSRSM</sequence>
<dbReference type="InterPro" id="IPR036705">
    <property type="entry name" value="Ribosyl_crysJ1_sf"/>
</dbReference>
<accession>E6QCT4</accession>